<gene>
    <name evidence="3" type="ORF">YH65_07770</name>
</gene>
<dbReference type="Pfam" id="PF09851">
    <property type="entry name" value="SHOCT"/>
    <property type="match status" value="1"/>
</dbReference>
<proteinExistence type="predicted"/>
<sequence>MWFDCWTIGGIGIIPLLLLLTILFFFYSLFANEKRSSSLDILESRYAKGEISKEEYIDIKKDIT</sequence>
<organism evidence="3 4">
    <name type="scientific">Sulfurovum lithotrophicum</name>
    <dbReference type="NCBI Taxonomy" id="206403"/>
    <lineage>
        <taxon>Bacteria</taxon>
        <taxon>Pseudomonadati</taxon>
        <taxon>Campylobacterota</taxon>
        <taxon>Epsilonproteobacteria</taxon>
        <taxon>Campylobacterales</taxon>
        <taxon>Sulfurovaceae</taxon>
        <taxon>Sulfurovum</taxon>
    </lineage>
</organism>
<keyword evidence="1" id="KW-0812">Transmembrane</keyword>
<evidence type="ECO:0000313" key="4">
    <source>
        <dbReference type="Proteomes" id="UP000034444"/>
    </source>
</evidence>
<evidence type="ECO:0000313" key="3">
    <source>
        <dbReference type="EMBL" id="AKF25298.1"/>
    </source>
</evidence>
<reference evidence="3 4" key="1">
    <citation type="submission" date="2015-04" db="EMBL/GenBank/DDBJ databases">
        <title>Complete genome sequence of Sulfurovum lithotrophicum ATCC BAA-797T.</title>
        <authorList>
            <person name="Ahn J."/>
            <person name="Park G."/>
            <person name="Jeon W."/>
            <person name="Jang Y."/>
            <person name="Jang M."/>
            <person name="Lee H."/>
            <person name="Lee H."/>
        </authorList>
    </citation>
    <scope>NUCLEOTIDE SEQUENCE [LARGE SCALE GENOMIC DNA]</scope>
    <source>
        <strain evidence="4">ATCC BAA-797 / 42BKT</strain>
    </source>
</reference>
<dbReference type="KEGG" id="slh:YH65_07770"/>
<dbReference type="InterPro" id="IPR018649">
    <property type="entry name" value="SHOCT"/>
</dbReference>
<reference evidence="4" key="2">
    <citation type="journal article" date="2017" name="Stand. Genomic Sci.">
        <title>Complete genome sequence of the sulfur-oxidizing chemolithoautotrophic Sulfurovum lithotrophicum 42BKTT.</title>
        <authorList>
            <person name="Jeon W."/>
            <person name="Priscilla L."/>
            <person name="Park G."/>
            <person name="Lee H."/>
            <person name="Lee N."/>
            <person name="Lee D."/>
            <person name="Kwon H."/>
            <person name="Ahn I."/>
            <person name="Lee C."/>
            <person name="Lee H."/>
            <person name="Ahn J."/>
        </authorList>
    </citation>
    <scope>NUCLEOTIDE SEQUENCE [LARGE SCALE GENOMIC DNA]</scope>
    <source>
        <strain evidence="4">ATCC BAA-797 / 42BKT</strain>
    </source>
</reference>
<dbReference type="Proteomes" id="UP000034444">
    <property type="component" value="Chromosome"/>
</dbReference>
<feature type="transmembrane region" description="Helical" evidence="1">
    <location>
        <begin position="6"/>
        <end position="30"/>
    </location>
</feature>
<keyword evidence="1" id="KW-1133">Transmembrane helix</keyword>
<feature type="domain" description="SHOCT" evidence="2">
    <location>
        <begin position="39"/>
        <end position="63"/>
    </location>
</feature>
<keyword evidence="1" id="KW-0472">Membrane</keyword>
<evidence type="ECO:0000256" key="1">
    <source>
        <dbReference type="SAM" id="Phobius"/>
    </source>
</evidence>
<dbReference type="EMBL" id="CP011308">
    <property type="protein sequence ID" value="AKF25298.1"/>
    <property type="molecule type" value="Genomic_DNA"/>
</dbReference>
<protein>
    <recommendedName>
        <fullName evidence="2">SHOCT domain-containing protein</fullName>
    </recommendedName>
</protein>
<accession>A0A7U4M1S1</accession>
<keyword evidence="4" id="KW-1185">Reference proteome</keyword>
<evidence type="ECO:0000259" key="2">
    <source>
        <dbReference type="Pfam" id="PF09851"/>
    </source>
</evidence>
<dbReference type="AlphaFoldDB" id="A0A7U4M1S1"/>
<name>A0A7U4M1S1_9BACT</name>